<organism evidence="3 4">
    <name type="scientific">Portunus trituberculatus</name>
    <name type="common">Swimming crab</name>
    <name type="synonym">Neptunus trituberculatus</name>
    <dbReference type="NCBI Taxonomy" id="210409"/>
    <lineage>
        <taxon>Eukaryota</taxon>
        <taxon>Metazoa</taxon>
        <taxon>Ecdysozoa</taxon>
        <taxon>Arthropoda</taxon>
        <taxon>Crustacea</taxon>
        <taxon>Multicrustacea</taxon>
        <taxon>Malacostraca</taxon>
        <taxon>Eumalacostraca</taxon>
        <taxon>Eucarida</taxon>
        <taxon>Decapoda</taxon>
        <taxon>Pleocyemata</taxon>
        <taxon>Brachyura</taxon>
        <taxon>Eubrachyura</taxon>
        <taxon>Portunoidea</taxon>
        <taxon>Portunidae</taxon>
        <taxon>Portuninae</taxon>
        <taxon>Portunus</taxon>
    </lineage>
</organism>
<dbReference type="Proteomes" id="UP000324222">
    <property type="component" value="Unassembled WGS sequence"/>
</dbReference>
<keyword evidence="2" id="KW-0812">Transmembrane</keyword>
<feature type="region of interest" description="Disordered" evidence="1">
    <location>
        <begin position="69"/>
        <end position="96"/>
    </location>
</feature>
<dbReference type="EMBL" id="VSRR010028778">
    <property type="protein sequence ID" value="MPC69037.1"/>
    <property type="molecule type" value="Genomic_DNA"/>
</dbReference>
<feature type="transmembrane region" description="Helical" evidence="2">
    <location>
        <begin position="106"/>
        <end position="125"/>
    </location>
</feature>
<evidence type="ECO:0000256" key="2">
    <source>
        <dbReference type="SAM" id="Phobius"/>
    </source>
</evidence>
<evidence type="ECO:0000313" key="3">
    <source>
        <dbReference type="EMBL" id="MPC69037.1"/>
    </source>
</evidence>
<reference evidence="3 4" key="1">
    <citation type="submission" date="2019-05" db="EMBL/GenBank/DDBJ databases">
        <title>Another draft genome of Portunus trituberculatus and its Hox gene families provides insights of decapod evolution.</title>
        <authorList>
            <person name="Jeong J.-H."/>
            <person name="Song I."/>
            <person name="Kim S."/>
            <person name="Choi T."/>
            <person name="Kim D."/>
            <person name="Ryu S."/>
            <person name="Kim W."/>
        </authorList>
    </citation>
    <scope>NUCLEOTIDE SEQUENCE [LARGE SCALE GENOMIC DNA]</scope>
    <source>
        <tissue evidence="3">Muscle</tissue>
    </source>
</reference>
<keyword evidence="2" id="KW-0472">Membrane</keyword>
<gene>
    <name evidence="3" type="ORF">E2C01_063250</name>
</gene>
<dbReference type="AlphaFoldDB" id="A0A5B7HIG5"/>
<accession>A0A5B7HIG5</accession>
<evidence type="ECO:0000313" key="4">
    <source>
        <dbReference type="Proteomes" id="UP000324222"/>
    </source>
</evidence>
<protein>
    <submittedName>
        <fullName evidence="3">Uncharacterized protein</fullName>
    </submittedName>
</protein>
<keyword evidence="2" id="KW-1133">Transmembrane helix</keyword>
<keyword evidence="4" id="KW-1185">Reference proteome</keyword>
<sequence>MVSCWGSGVFHEGIALHPWSRGCQPAAAAAAAATAACRCHGGYSGDEDVCVSKEVSRVFPFIGEQYKSRGSAALRPSPQRGGGTQRDPNDTRVGQPASGQLHSSLFTHWLMHLMTIIVAYFYRFFSLHCHTSRREAVRAKAEECVRRGIKPADVAIQPTLIWVLAGPPVCHMAPGT</sequence>
<name>A0A5B7HIG5_PORTR</name>
<evidence type="ECO:0000256" key="1">
    <source>
        <dbReference type="SAM" id="MobiDB-lite"/>
    </source>
</evidence>
<comment type="caution">
    <text evidence="3">The sequence shown here is derived from an EMBL/GenBank/DDBJ whole genome shotgun (WGS) entry which is preliminary data.</text>
</comment>
<proteinExistence type="predicted"/>